<evidence type="ECO:0000256" key="8">
    <source>
        <dbReference type="SAM" id="Phobius"/>
    </source>
</evidence>
<keyword evidence="7" id="KW-0325">Glycoprotein</keyword>
<proteinExistence type="inferred from homology"/>
<keyword evidence="4" id="KW-0732">Signal</keyword>
<dbReference type="PANTHER" id="PTHR11567">
    <property type="entry name" value="ACID PHOSPHATASE-RELATED"/>
    <property type="match status" value="1"/>
</dbReference>
<sequence length="517" mass="57270">MTGRSRFETGSDVLGPTTLVCALSPITSKTLKSPVVMEHFTLSTVLVVALLLSTGFVRSLPVDSGDDLGTIIFSSVCGKYFTLSTVLVVALLLSTGLVRSLPVDYGDDLGTIIFSILLVALLLSTGLVRSLSVDTGDDLGTIIFSSVLFRHGDRAPTGSYPNDIYNDEAKYWPRGYGQLSNIGEEQHFKQGSFFRKRYNHILPETYNVNDLYVRSSSVDRTLASARAHLAGLYPPTEQNLAQPNIKFQVIPIHTTAMVNDKLIFPTIYCEKYTTLLAYLEESDEYQCVMNTTSTIQNEVTELAGYSTFSSGIYDILFIEQLYNLSIPEWTNSYYPQPLRNLYLLESFISAAGTEDLQRLSTGPLLKEIIANTQAKVNGTLSPDRALYIYSAHDSNVVDLLQGLDVFNGILVPYASAVLIELRNKSDEYFITVKCCNYSVDIFLQVSYKNSTETDPHLLQLPGCDALCPLDSFVELTKPIIPDDLTTECAEEVVAGQEYHFEIPAAGNLLPRLLLMKY</sequence>
<keyword evidence="6" id="KW-1015">Disulfide bond</keyword>
<feature type="transmembrane region" description="Helical" evidence="8">
    <location>
        <begin position="40"/>
        <end position="60"/>
    </location>
</feature>
<accession>A0A7R9D4Y5</accession>
<keyword evidence="8" id="KW-0472">Membrane</keyword>
<dbReference type="CDD" id="cd07061">
    <property type="entry name" value="HP_HAP_like"/>
    <property type="match status" value="1"/>
</dbReference>
<dbReference type="Gene3D" id="3.40.50.1240">
    <property type="entry name" value="Phosphoglycerate mutase-like"/>
    <property type="match status" value="1"/>
</dbReference>
<evidence type="ECO:0000256" key="6">
    <source>
        <dbReference type="ARBA" id="ARBA00023157"/>
    </source>
</evidence>
<organism evidence="9">
    <name type="scientific">Timema poppense</name>
    <name type="common">Walking stick</name>
    <dbReference type="NCBI Taxonomy" id="170557"/>
    <lineage>
        <taxon>Eukaryota</taxon>
        <taxon>Metazoa</taxon>
        <taxon>Ecdysozoa</taxon>
        <taxon>Arthropoda</taxon>
        <taxon>Hexapoda</taxon>
        <taxon>Insecta</taxon>
        <taxon>Pterygota</taxon>
        <taxon>Neoptera</taxon>
        <taxon>Polyneoptera</taxon>
        <taxon>Phasmatodea</taxon>
        <taxon>Timematodea</taxon>
        <taxon>Timematoidea</taxon>
        <taxon>Timematidae</taxon>
        <taxon>Timema</taxon>
    </lineage>
</organism>
<keyword evidence="5" id="KW-0378">Hydrolase</keyword>
<dbReference type="InterPro" id="IPR000560">
    <property type="entry name" value="His_Pase_clade-2"/>
</dbReference>
<evidence type="ECO:0000256" key="4">
    <source>
        <dbReference type="ARBA" id="ARBA00022729"/>
    </source>
</evidence>
<dbReference type="GO" id="GO:0003993">
    <property type="term" value="F:acid phosphatase activity"/>
    <property type="evidence" value="ECO:0007669"/>
    <property type="project" value="UniProtKB-EC"/>
</dbReference>
<keyword evidence="8" id="KW-1133">Transmembrane helix</keyword>
<dbReference type="InterPro" id="IPR050645">
    <property type="entry name" value="Histidine_acid_phosphatase"/>
</dbReference>
<protein>
    <recommendedName>
        <fullName evidence="3">acid phosphatase</fullName>
        <ecNumber evidence="3">3.1.3.2</ecNumber>
    </recommendedName>
</protein>
<comment type="similarity">
    <text evidence="2">Belongs to the histidine acid phosphatase family.</text>
</comment>
<dbReference type="PANTHER" id="PTHR11567:SF211">
    <property type="entry name" value="PROSTATIC ACID PHOSPHATASE"/>
    <property type="match status" value="1"/>
</dbReference>
<evidence type="ECO:0000256" key="7">
    <source>
        <dbReference type="ARBA" id="ARBA00023180"/>
    </source>
</evidence>
<dbReference type="AlphaFoldDB" id="A0A7R9D4Y5"/>
<evidence type="ECO:0000256" key="3">
    <source>
        <dbReference type="ARBA" id="ARBA00012646"/>
    </source>
</evidence>
<gene>
    <name evidence="9" type="ORF">TPSB3V08_LOCUS5709</name>
</gene>
<name>A0A7R9D4Y5_TIMPO</name>
<comment type="catalytic activity">
    <reaction evidence="1">
        <text>a phosphate monoester + H2O = an alcohol + phosphate</text>
        <dbReference type="Rhea" id="RHEA:15017"/>
        <dbReference type="ChEBI" id="CHEBI:15377"/>
        <dbReference type="ChEBI" id="CHEBI:30879"/>
        <dbReference type="ChEBI" id="CHEBI:43474"/>
        <dbReference type="ChEBI" id="CHEBI:67140"/>
        <dbReference type="EC" id="3.1.3.2"/>
    </reaction>
</comment>
<reference evidence="9" key="1">
    <citation type="submission" date="2020-11" db="EMBL/GenBank/DDBJ databases">
        <authorList>
            <person name="Tran Van P."/>
        </authorList>
    </citation>
    <scope>NUCLEOTIDE SEQUENCE</scope>
</reference>
<evidence type="ECO:0000313" key="9">
    <source>
        <dbReference type="EMBL" id="CAD7407096.1"/>
    </source>
</evidence>
<dbReference type="Pfam" id="PF00328">
    <property type="entry name" value="His_Phos_2"/>
    <property type="match status" value="1"/>
</dbReference>
<evidence type="ECO:0000256" key="2">
    <source>
        <dbReference type="ARBA" id="ARBA00005375"/>
    </source>
</evidence>
<keyword evidence="8" id="KW-0812">Transmembrane</keyword>
<evidence type="ECO:0000256" key="1">
    <source>
        <dbReference type="ARBA" id="ARBA00000032"/>
    </source>
</evidence>
<dbReference type="SUPFAM" id="SSF53254">
    <property type="entry name" value="Phosphoglycerate mutase-like"/>
    <property type="match status" value="1"/>
</dbReference>
<dbReference type="EC" id="3.1.3.2" evidence="3"/>
<dbReference type="EMBL" id="OD003117">
    <property type="protein sequence ID" value="CAD7407096.1"/>
    <property type="molecule type" value="Genomic_DNA"/>
</dbReference>
<feature type="transmembrane region" description="Helical" evidence="8">
    <location>
        <begin position="80"/>
        <end position="98"/>
    </location>
</feature>
<dbReference type="InterPro" id="IPR029033">
    <property type="entry name" value="His_PPase_superfam"/>
</dbReference>
<evidence type="ECO:0000256" key="5">
    <source>
        <dbReference type="ARBA" id="ARBA00022801"/>
    </source>
</evidence>
<feature type="transmembrane region" description="Helical" evidence="8">
    <location>
        <begin position="110"/>
        <end position="128"/>
    </location>
</feature>